<dbReference type="EMBL" id="WIQZ01000264">
    <property type="protein sequence ID" value="KAF3118501.1"/>
    <property type="molecule type" value="Genomic_DNA"/>
</dbReference>
<protein>
    <submittedName>
        <fullName evidence="2">Uncharacterized protein</fullName>
    </submittedName>
</protein>
<accession>A0A7C8JE53</accession>
<sequence length="212" mass="23881">MSLQQSAERAAVPALMIQKKGEPQVFYIPLSKINCWEPDFGPTGSSPGAYDRNLACCGVDLEIDLVTSIHHLYTFSFSSPPAIITFEGDVVNPKNYLQFMKPNTHLLLSFPVGFQASKNSLRRMSEHLSPRMMSMNSSYSIAFMKKDPTGGAASVQTFSPYSPSRAFRNELERAEAQERRLEEQRLAAHVKAREDVQRFTQYSMGTAPNWFM</sequence>
<gene>
    <name evidence="2" type="ORF">TWF703_005219</name>
</gene>
<evidence type="ECO:0000313" key="3">
    <source>
        <dbReference type="Proteomes" id="UP000480548"/>
    </source>
</evidence>
<feature type="coiled-coil region" evidence="1">
    <location>
        <begin position="164"/>
        <end position="191"/>
    </location>
</feature>
<comment type="caution">
    <text evidence="2">The sequence shown here is derived from an EMBL/GenBank/DDBJ whole genome shotgun (WGS) entry which is preliminary data.</text>
</comment>
<evidence type="ECO:0000313" key="2">
    <source>
        <dbReference type="EMBL" id="KAF3118501.1"/>
    </source>
</evidence>
<organism evidence="2 3">
    <name type="scientific">Orbilia oligospora</name>
    <name type="common">Nematode-trapping fungus</name>
    <name type="synonym">Arthrobotrys oligospora</name>
    <dbReference type="NCBI Taxonomy" id="2813651"/>
    <lineage>
        <taxon>Eukaryota</taxon>
        <taxon>Fungi</taxon>
        <taxon>Dikarya</taxon>
        <taxon>Ascomycota</taxon>
        <taxon>Pezizomycotina</taxon>
        <taxon>Orbiliomycetes</taxon>
        <taxon>Orbiliales</taxon>
        <taxon>Orbiliaceae</taxon>
        <taxon>Orbilia</taxon>
    </lineage>
</organism>
<reference evidence="2 3" key="1">
    <citation type="submission" date="2019-06" db="EMBL/GenBank/DDBJ databases">
        <authorList>
            <person name="Palmer J.M."/>
        </authorList>
    </citation>
    <scope>NUCLEOTIDE SEQUENCE [LARGE SCALE GENOMIC DNA]</scope>
    <source>
        <strain evidence="2 3">TWF703</strain>
    </source>
</reference>
<name>A0A7C8JE53_ORBOL</name>
<keyword evidence="1" id="KW-0175">Coiled coil</keyword>
<evidence type="ECO:0000256" key="1">
    <source>
        <dbReference type="SAM" id="Coils"/>
    </source>
</evidence>
<dbReference type="AlphaFoldDB" id="A0A7C8JE53"/>
<proteinExistence type="predicted"/>
<dbReference type="Proteomes" id="UP000480548">
    <property type="component" value="Unassembled WGS sequence"/>
</dbReference>